<organism evidence="11 12">
    <name type="scientific">Actinomycetospora aurantiaca</name>
    <dbReference type="NCBI Taxonomy" id="3129233"/>
    <lineage>
        <taxon>Bacteria</taxon>
        <taxon>Bacillati</taxon>
        <taxon>Actinomycetota</taxon>
        <taxon>Actinomycetes</taxon>
        <taxon>Pseudonocardiales</taxon>
        <taxon>Pseudonocardiaceae</taxon>
        <taxon>Actinomycetospora</taxon>
    </lineage>
</organism>
<keyword evidence="4" id="KW-0410">Iron transport</keyword>
<dbReference type="PANTHER" id="PTHR42771">
    <property type="entry name" value="IRON(3+)-HYDROXAMATE IMPORT ATP-BINDING PROTEIN FHUC"/>
    <property type="match status" value="1"/>
</dbReference>
<dbReference type="RefSeq" id="WP_337694722.1">
    <property type="nucleotide sequence ID" value="NZ_JBBEGN010000003.1"/>
</dbReference>
<evidence type="ECO:0000256" key="8">
    <source>
        <dbReference type="ARBA" id="ARBA00023065"/>
    </source>
</evidence>
<dbReference type="GO" id="GO:0005524">
    <property type="term" value="F:ATP binding"/>
    <property type="evidence" value="ECO:0007669"/>
    <property type="project" value="UniProtKB-KW"/>
</dbReference>
<dbReference type="InterPro" id="IPR003439">
    <property type="entry name" value="ABC_transporter-like_ATP-bd"/>
</dbReference>
<dbReference type="InterPro" id="IPR003593">
    <property type="entry name" value="AAA+_ATPase"/>
</dbReference>
<proteinExistence type="predicted"/>
<evidence type="ECO:0000256" key="2">
    <source>
        <dbReference type="ARBA" id="ARBA00022448"/>
    </source>
</evidence>
<dbReference type="Pfam" id="PF00005">
    <property type="entry name" value="ABC_tran"/>
    <property type="match status" value="1"/>
</dbReference>
<dbReference type="InterPro" id="IPR051535">
    <property type="entry name" value="Siderophore_ABC-ATPase"/>
</dbReference>
<evidence type="ECO:0000256" key="5">
    <source>
        <dbReference type="ARBA" id="ARBA00022741"/>
    </source>
</evidence>
<name>A0ABU8MLD7_9PSEU</name>
<dbReference type="PANTHER" id="PTHR42771:SF2">
    <property type="entry name" value="IRON(3+)-HYDROXAMATE IMPORT ATP-BINDING PROTEIN FHUC"/>
    <property type="match status" value="1"/>
</dbReference>
<dbReference type="SMART" id="SM00382">
    <property type="entry name" value="AAA"/>
    <property type="match status" value="1"/>
</dbReference>
<evidence type="ECO:0000313" key="12">
    <source>
        <dbReference type="Proteomes" id="UP001385809"/>
    </source>
</evidence>
<keyword evidence="7" id="KW-0408">Iron</keyword>
<dbReference type="InterPro" id="IPR027417">
    <property type="entry name" value="P-loop_NTPase"/>
</dbReference>
<dbReference type="EMBL" id="JBBEGN010000003">
    <property type="protein sequence ID" value="MEJ2868126.1"/>
    <property type="molecule type" value="Genomic_DNA"/>
</dbReference>
<reference evidence="11 12" key="1">
    <citation type="submission" date="2024-03" db="EMBL/GenBank/DDBJ databases">
        <title>Actinomycetospora sp. OC33-EN08, a novel actinomycete isolated from wild orchid (Aerides multiflora).</title>
        <authorList>
            <person name="Suriyachadkun C."/>
        </authorList>
    </citation>
    <scope>NUCLEOTIDE SEQUENCE [LARGE SCALE GENOMIC DNA]</scope>
    <source>
        <strain evidence="11 12">OC33-EN08</strain>
    </source>
</reference>
<evidence type="ECO:0000256" key="1">
    <source>
        <dbReference type="ARBA" id="ARBA00004202"/>
    </source>
</evidence>
<evidence type="ECO:0000256" key="9">
    <source>
        <dbReference type="ARBA" id="ARBA00023136"/>
    </source>
</evidence>
<dbReference type="Gene3D" id="3.40.50.300">
    <property type="entry name" value="P-loop containing nucleotide triphosphate hydrolases"/>
    <property type="match status" value="1"/>
</dbReference>
<dbReference type="InterPro" id="IPR012349">
    <property type="entry name" value="Split_barrel_FMN-bd"/>
</dbReference>
<dbReference type="SUPFAM" id="SSF52540">
    <property type="entry name" value="P-loop containing nucleoside triphosphate hydrolases"/>
    <property type="match status" value="1"/>
</dbReference>
<gene>
    <name evidence="11" type="ORF">WCD74_10145</name>
</gene>
<dbReference type="InterPro" id="IPR017871">
    <property type="entry name" value="ABC_transporter-like_CS"/>
</dbReference>
<evidence type="ECO:0000259" key="10">
    <source>
        <dbReference type="PROSITE" id="PS50893"/>
    </source>
</evidence>
<accession>A0ABU8MLD7</accession>
<keyword evidence="5" id="KW-0547">Nucleotide-binding</keyword>
<keyword evidence="12" id="KW-1185">Reference proteome</keyword>
<keyword evidence="8" id="KW-0406">Ion transport</keyword>
<feature type="domain" description="ABC transporter" evidence="10">
    <location>
        <begin position="3"/>
        <end position="239"/>
    </location>
</feature>
<dbReference type="InterPro" id="IPR011576">
    <property type="entry name" value="Pyridox_Oxase_N"/>
</dbReference>
<evidence type="ECO:0000313" key="11">
    <source>
        <dbReference type="EMBL" id="MEJ2868126.1"/>
    </source>
</evidence>
<dbReference type="Gene3D" id="2.30.110.10">
    <property type="entry name" value="Electron Transport, Fmn-binding Protein, Chain A"/>
    <property type="match status" value="1"/>
</dbReference>
<keyword evidence="3" id="KW-1003">Cell membrane</keyword>
<dbReference type="Proteomes" id="UP001385809">
    <property type="component" value="Unassembled WGS sequence"/>
</dbReference>
<evidence type="ECO:0000256" key="4">
    <source>
        <dbReference type="ARBA" id="ARBA00022496"/>
    </source>
</evidence>
<evidence type="ECO:0000256" key="3">
    <source>
        <dbReference type="ARBA" id="ARBA00022475"/>
    </source>
</evidence>
<comment type="subcellular location">
    <subcellularLocation>
        <location evidence="1">Cell membrane</location>
        <topology evidence="1">Peripheral membrane protein</topology>
    </subcellularLocation>
</comment>
<comment type="caution">
    <text evidence="11">The sequence shown here is derived from an EMBL/GenBank/DDBJ whole genome shotgun (WGS) entry which is preliminary data.</text>
</comment>
<dbReference type="PROSITE" id="PS50893">
    <property type="entry name" value="ABC_TRANSPORTER_2"/>
    <property type="match status" value="1"/>
</dbReference>
<dbReference type="SUPFAM" id="SSF50475">
    <property type="entry name" value="FMN-binding split barrel"/>
    <property type="match status" value="1"/>
</dbReference>
<dbReference type="PROSITE" id="PS00211">
    <property type="entry name" value="ABC_TRANSPORTER_1"/>
    <property type="match status" value="1"/>
</dbReference>
<protein>
    <submittedName>
        <fullName evidence="11">ATP-binding cassette domain-containing protein</fullName>
    </submittedName>
</protein>
<keyword evidence="9" id="KW-0472">Membrane</keyword>
<evidence type="ECO:0000256" key="7">
    <source>
        <dbReference type="ARBA" id="ARBA00023004"/>
    </source>
</evidence>
<keyword evidence="6 11" id="KW-0067">ATP-binding</keyword>
<dbReference type="CDD" id="cd03214">
    <property type="entry name" value="ABC_Iron-Siderophores_B12_Hemin"/>
    <property type="match status" value="1"/>
</dbReference>
<sequence>MSLSAEHLTLRYDDRVVVDGLSVRIPTGRITAIVGPNACGKSTLLRGLGRLIAPADGRVLLDETDVRELPARELARRLGMLPQSPVAPEGITVADLVERGRSPHQSWFGGRTAADDEAVGRAMTATGVLELAGRSVDELSGGQRQRVWIAMVLAQDTPTLLLDEPTTYLDMAHAVEVLDLLVDRNTREGTTVAVVLHDLDLAARYADHLIAMRAGAVVAEGTPAEVVTESTVETVFGIPARVVPDPVSGTPLVVPIGRHRVAPDPAAPEPAIDTLIDAGDALPADDTGCPPDVGTEAALRAVVGDPHPLVVAKVGDRVDPTAAEFVAAASLVVLASGRADGGMDVSPRGDPAGFVRVLDDGARLALPERPGNRRIDTLRNVVERPGMGLLFLVPGITHVLRVAGRGRVVDDPAVLGLWEDPPPLALVVDVVDCFVHCSRALTHSTVWTGATPASTVPGVKALADAAREAREAREG</sequence>
<dbReference type="Pfam" id="PF01243">
    <property type="entry name" value="PNPOx_N"/>
    <property type="match status" value="1"/>
</dbReference>
<keyword evidence="2" id="KW-0813">Transport</keyword>
<evidence type="ECO:0000256" key="6">
    <source>
        <dbReference type="ARBA" id="ARBA00022840"/>
    </source>
</evidence>